<reference evidence="2" key="1">
    <citation type="submission" date="2023-06" db="EMBL/GenBank/DDBJ databases">
        <authorList>
            <consortium name="Lawrence Berkeley National Laboratory"/>
            <person name="Ahrendt S."/>
            <person name="Sahu N."/>
            <person name="Indic B."/>
            <person name="Wong-Bajracharya J."/>
            <person name="Merenyi Z."/>
            <person name="Ke H.-M."/>
            <person name="Monk M."/>
            <person name="Kocsube S."/>
            <person name="Drula E."/>
            <person name="Lipzen A."/>
            <person name="Balint B."/>
            <person name="Henrissat B."/>
            <person name="Andreopoulos B."/>
            <person name="Martin F.M."/>
            <person name="Harder C.B."/>
            <person name="Rigling D."/>
            <person name="Ford K.L."/>
            <person name="Foster G.D."/>
            <person name="Pangilinan J."/>
            <person name="Papanicolaou A."/>
            <person name="Barry K."/>
            <person name="LaButti K."/>
            <person name="Viragh M."/>
            <person name="Koriabine M."/>
            <person name="Yan M."/>
            <person name="Riley R."/>
            <person name="Champramary S."/>
            <person name="Plett K.L."/>
            <person name="Tsai I.J."/>
            <person name="Slot J."/>
            <person name="Sipos G."/>
            <person name="Plett J."/>
            <person name="Nagy L.G."/>
            <person name="Grigoriev I.V."/>
        </authorList>
    </citation>
    <scope>NUCLEOTIDE SEQUENCE</scope>
    <source>
        <strain evidence="2">CCBAS 213</strain>
    </source>
</reference>
<evidence type="ECO:0000313" key="2">
    <source>
        <dbReference type="EMBL" id="KAK0460645.1"/>
    </source>
</evidence>
<evidence type="ECO:0000256" key="1">
    <source>
        <dbReference type="SAM" id="MobiDB-lite"/>
    </source>
</evidence>
<accession>A0AA39N7V3</accession>
<name>A0AA39N7V3_ARMTA</name>
<sequence>MVPFQWLTQLFSPILSFIMPSEPDRDTMIIFASELQQRSTDATSLLNSLVQRYDFLLQGVGNIHVERVEYRKSQRPGSPLEHEYLVVTVKESSGAERRGYLMVDRLNSDSSVDAASLNRTADAEERLSTSSSSTTTADPSGQWETTNRIHRAGAKLKRISKWQPSAALDRVIILRNTSEAFDEQGQCPFDILMTMDLRPAQRRVTLEHFLLLIKTTSNNTPFATGLPTLFGGFLELETRARVERTSEARRQGTHSYLGRNLVVGRGDGVNEGRTPETIRSQWEAVRVVEDQTWAALQQEVLAPVMALEEERAGRRQAEQVASRTEQALQQERAARQWAEAEVSQFRAALASFQHPASAVSLNV</sequence>
<dbReference type="AlphaFoldDB" id="A0AA39N7V3"/>
<dbReference type="GeneID" id="85363726"/>
<feature type="region of interest" description="Disordered" evidence="1">
    <location>
        <begin position="119"/>
        <end position="144"/>
    </location>
</feature>
<proteinExistence type="predicted"/>
<gene>
    <name evidence="2" type="ORF">EV420DRAFT_1746863</name>
</gene>
<dbReference type="RefSeq" id="XP_060332684.1">
    <property type="nucleotide sequence ID" value="XM_060480178.1"/>
</dbReference>
<dbReference type="EMBL" id="JAUEPS010000012">
    <property type="protein sequence ID" value="KAK0460645.1"/>
    <property type="molecule type" value="Genomic_DNA"/>
</dbReference>
<comment type="caution">
    <text evidence="2">The sequence shown here is derived from an EMBL/GenBank/DDBJ whole genome shotgun (WGS) entry which is preliminary data.</text>
</comment>
<dbReference type="Proteomes" id="UP001175211">
    <property type="component" value="Unassembled WGS sequence"/>
</dbReference>
<keyword evidence="3" id="KW-1185">Reference proteome</keyword>
<protein>
    <submittedName>
        <fullName evidence="2">Uncharacterized protein</fullName>
    </submittedName>
</protein>
<organism evidence="2 3">
    <name type="scientific">Armillaria tabescens</name>
    <name type="common">Ringless honey mushroom</name>
    <name type="synonym">Agaricus tabescens</name>
    <dbReference type="NCBI Taxonomy" id="1929756"/>
    <lineage>
        <taxon>Eukaryota</taxon>
        <taxon>Fungi</taxon>
        <taxon>Dikarya</taxon>
        <taxon>Basidiomycota</taxon>
        <taxon>Agaricomycotina</taxon>
        <taxon>Agaricomycetes</taxon>
        <taxon>Agaricomycetidae</taxon>
        <taxon>Agaricales</taxon>
        <taxon>Marasmiineae</taxon>
        <taxon>Physalacriaceae</taxon>
        <taxon>Desarmillaria</taxon>
    </lineage>
</organism>
<evidence type="ECO:0000313" key="3">
    <source>
        <dbReference type="Proteomes" id="UP001175211"/>
    </source>
</evidence>